<dbReference type="RefSeq" id="WP_126195375.1">
    <property type="nucleotide sequence ID" value="NZ_CP085954.1"/>
</dbReference>
<keyword evidence="2" id="KW-1133">Transmembrane helix</keyword>
<dbReference type="Proteomes" id="UP000676853">
    <property type="component" value="Unassembled WGS sequence"/>
</dbReference>
<keyword evidence="2" id="KW-0472">Membrane</keyword>
<feature type="region of interest" description="Disordered" evidence="1">
    <location>
        <begin position="208"/>
        <end position="227"/>
    </location>
</feature>
<dbReference type="Proteomes" id="UP000271626">
    <property type="component" value="Chromosome"/>
</dbReference>
<evidence type="ECO:0000256" key="1">
    <source>
        <dbReference type="SAM" id="MobiDB-lite"/>
    </source>
</evidence>
<feature type="transmembrane region" description="Helical" evidence="2">
    <location>
        <begin position="83"/>
        <end position="101"/>
    </location>
</feature>
<dbReference type="OrthoDB" id="4775552at2"/>
<dbReference type="AlphaFoldDB" id="A0A3P8KPP0"/>
<feature type="transmembrane region" description="Helical" evidence="2">
    <location>
        <begin position="35"/>
        <end position="52"/>
    </location>
</feature>
<evidence type="ECO:0000313" key="6">
    <source>
        <dbReference type="Proteomes" id="UP000676853"/>
    </source>
</evidence>
<evidence type="ECO:0000313" key="4">
    <source>
        <dbReference type="EMBL" id="VDR38067.1"/>
    </source>
</evidence>
<sequence>MIRVSIGPRANTAMVLVSGLFLVNAWFAAATGDKTVATIWVAAAVFVLVDITSSLKQRACALACASGLVVLSLAFALGSGDRLRIIGAALMVAFTAALIPWRRKRSGGGAVRTEELVGWTVADAERVLGYPKGLQPAGMDAPTLVPIPAGAAPPDLDDPAVRAELVVTAVALDPAVPSITFGVAPPHSVRRRDVTREEMQAELVARAGGFPGDLRPETRVLGAPRPR</sequence>
<gene>
    <name evidence="3" type="ORF">KFZ73_01900</name>
    <name evidence="4" type="ORF">NCTC10741_01182</name>
</gene>
<protein>
    <submittedName>
        <fullName evidence="4">Uncharacterized protein</fullName>
    </submittedName>
</protein>
<evidence type="ECO:0000313" key="5">
    <source>
        <dbReference type="Proteomes" id="UP000271626"/>
    </source>
</evidence>
<keyword evidence="2" id="KW-0812">Transmembrane</keyword>
<reference evidence="4 5" key="1">
    <citation type="submission" date="2018-12" db="EMBL/GenBank/DDBJ databases">
        <authorList>
            <consortium name="Pathogen Informatics"/>
        </authorList>
    </citation>
    <scope>NUCLEOTIDE SEQUENCE [LARGE SCALE GENOMIC DNA]</scope>
    <source>
        <strain evidence="4 5">NCTC10741</strain>
    </source>
</reference>
<name>A0A3P8KPP0_TSUPA</name>
<organism evidence="4 5">
    <name type="scientific">Tsukamurella paurometabola</name>
    <name type="common">Corynebacterium paurometabolum</name>
    <dbReference type="NCBI Taxonomy" id="2061"/>
    <lineage>
        <taxon>Bacteria</taxon>
        <taxon>Bacillati</taxon>
        <taxon>Actinomycetota</taxon>
        <taxon>Actinomycetes</taxon>
        <taxon>Mycobacteriales</taxon>
        <taxon>Tsukamurellaceae</taxon>
        <taxon>Tsukamurella</taxon>
    </lineage>
</organism>
<reference evidence="3 6" key="2">
    <citation type="submission" date="2021-04" db="EMBL/GenBank/DDBJ databases">
        <title>Whole genome sequence analysis of a thiophenic sulfur metabolizing bacteria.</title>
        <authorList>
            <person name="Akhtar N."/>
            <person name="Akram J."/>
            <person name="Aslam A."/>
        </authorList>
    </citation>
    <scope>NUCLEOTIDE SEQUENCE [LARGE SCALE GENOMIC DNA]</scope>
    <source>
        <strain evidence="3 6">3OW</strain>
    </source>
</reference>
<feature type="transmembrane region" description="Helical" evidence="2">
    <location>
        <begin position="12"/>
        <end position="29"/>
    </location>
</feature>
<proteinExistence type="predicted"/>
<accession>A0A3P8KPP0</accession>
<evidence type="ECO:0000313" key="3">
    <source>
        <dbReference type="EMBL" id="MBS4099983.1"/>
    </source>
</evidence>
<feature type="transmembrane region" description="Helical" evidence="2">
    <location>
        <begin position="59"/>
        <end position="77"/>
    </location>
</feature>
<dbReference type="EMBL" id="JAGXOE010000002">
    <property type="protein sequence ID" value="MBS4099983.1"/>
    <property type="molecule type" value="Genomic_DNA"/>
</dbReference>
<dbReference type="EMBL" id="LR131273">
    <property type="protein sequence ID" value="VDR38067.1"/>
    <property type="molecule type" value="Genomic_DNA"/>
</dbReference>
<evidence type="ECO:0000256" key="2">
    <source>
        <dbReference type="SAM" id="Phobius"/>
    </source>
</evidence>
<keyword evidence="6" id="KW-1185">Reference proteome</keyword>